<keyword evidence="3" id="KW-1185">Reference proteome</keyword>
<dbReference type="PANTHER" id="PTHR12390:SF0">
    <property type="entry name" value="UROPORPHYRINOGEN-III SYNTHASE"/>
    <property type="match status" value="1"/>
</dbReference>
<dbReference type="InterPro" id="IPR036108">
    <property type="entry name" value="4pyrrol_syn_uPrphyn_synt_sf"/>
</dbReference>
<dbReference type="Proteomes" id="UP000008641">
    <property type="component" value="Chromosome"/>
</dbReference>
<evidence type="ECO:0000313" key="2">
    <source>
        <dbReference type="EMBL" id="ADX67150.1"/>
    </source>
</evidence>
<organism evidence="2 3">
    <name type="scientific">Weeksella virosa (strain ATCC 43766 / DSM 16922 / JCM 21250 / CCUG 30538 / CDC 9751 / IAM 14551 / NBRC 16016 / NCTC 11634 / CL345/78)</name>
    <dbReference type="NCBI Taxonomy" id="865938"/>
    <lineage>
        <taxon>Bacteria</taxon>
        <taxon>Pseudomonadati</taxon>
        <taxon>Bacteroidota</taxon>
        <taxon>Flavobacteriia</taxon>
        <taxon>Flavobacteriales</taxon>
        <taxon>Weeksellaceae</taxon>
        <taxon>Weeksella</taxon>
    </lineage>
</organism>
<dbReference type="InterPro" id="IPR039793">
    <property type="entry name" value="UROS/Hem4"/>
</dbReference>
<dbReference type="Pfam" id="PF02602">
    <property type="entry name" value="HEM4"/>
    <property type="match status" value="1"/>
</dbReference>
<accession>F0NYU8</accession>
<dbReference type="AlphaFoldDB" id="F0NYU8"/>
<reference evidence="3" key="2">
    <citation type="journal article" date="2011" name="Stand. Genomic Sci.">
        <title>Complete genome sequence of Weeksella virosa type strain (9751T).</title>
        <authorList>
            <person name="Lang E."/>
            <person name="Teshima H."/>
            <person name="Lucas S."/>
            <person name="Lapidus A."/>
            <person name="Hammon N."/>
            <person name="Deshpande S."/>
            <person name="Nolan M."/>
            <person name="Cheng J."/>
            <person name="Pitluck S."/>
            <person name="Liolios K."/>
            <person name="Pagani I."/>
            <person name="Mikhailova N."/>
            <person name="Ivanova N."/>
            <person name="Mavromatis K."/>
            <person name="Pati A."/>
            <person name="Tapia R."/>
            <person name="Han C."/>
            <person name="Goodwin L."/>
            <person name="Chen A."/>
            <person name="Palaniappan K."/>
            <person name="Land M."/>
            <person name="Hauser L."/>
            <person name="Chang Y."/>
            <person name="Jeffries C."/>
            <person name="Brambilla E."/>
            <person name="Kopitz M."/>
            <person name="Rohde M."/>
            <person name="Goker M."/>
            <person name="Tindall B."/>
            <person name="Detter J."/>
            <person name="Woyke T."/>
            <person name="Bristow J."/>
            <person name="Eisen J."/>
            <person name="Markowitz V."/>
            <person name="Hugenholtz P."/>
            <person name="Klenk H."/>
            <person name="Kyrpides N."/>
        </authorList>
    </citation>
    <scope>NUCLEOTIDE SEQUENCE [LARGE SCALE GENOMIC DNA]</scope>
    <source>
        <strain evidence="3">ATCC 43766 / DSM 16922 / JCM 21250 / NBRC 16016 / NCTC 11634 / CL345/78</strain>
    </source>
</reference>
<sequence length="221" mass="25434">MIRSVLFTKEIPTQLIEQFLPDMDYRILPSLNIVITDRQTIENKINPTEKINLITSQNSVKAIENIELTGDFYVVGKKTAQKLQAQNRSVVAVENYAAELFARHLSELKQTTIQFFCGNNRRDYLVENLMNNNNQVNQIISYQSIPIENHVEKMYDAYAFFSPLSFTTFLQKNKIPTEALIFSVGTTTTEAIKERITNPIYTADEPLVEAVLKKIKKHRND</sequence>
<evidence type="ECO:0000313" key="3">
    <source>
        <dbReference type="Proteomes" id="UP000008641"/>
    </source>
</evidence>
<protein>
    <submittedName>
        <fullName evidence="2">Uroporphyrinogen III synthase HEM4</fullName>
    </submittedName>
</protein>
<dbReference type="eggNOG" id="COG1587">
    <property type="taxonomic scope" value="Bacteria"/>
</dbReference>
<evidence type="ECO:0000259" key="1">
    <source>
        <dbReference type="Pfam" id="PF02602"/>
    </source>
</evidence>
<dbReference type="EMBL" id="CP002455">
    <property type="protein sequence ID" value="ADX67150.1"/>
    <property type="molecule type" value="Genomic_DNA"/>
</dbReference>
<dbReference type="PANTHER" id="PTHR12390">
    <property type="entry name" value="UROPORPHYRINOGEN III SYNTHASE"/>
    <property type="match status" value="1"/>
</dbReference>
<name>F0NYU8_WEEVC</name>
<dbReference type="STRING" id="865938.Weevi_0431"/>
<gene>
    <name evidence="2" type="ordered locus">Weevi_0431</name>
</gene>
<dbReference type="HOGENOM" id="CLU_104160_0_0_10"/>
<feature type="domain" description="Tetrapyrrole biosynthesis uroporphyrinogen III synthase" evidence="1">
    <location>
        <begin position="28"/>
        <end position="212"/>
    </location>
</feature>
<reference evidence="2 3" key="1">
    <citation type="journal article" date="2011" name="Stand. Genomic Sci.">
        <title>Complete genome sequence of Weeksella virosa type strain (9751).</title>
        <authorList>
            <person name="Lang E."/>
            <person name="Teshima H."/>
            <person name="Lucas S."/>
            <person name="Lapidus A."/>
            <person name="Hammon N."/>
            <person name="Deshpande S."/>
            <person name="Nolan M."/>
            <person name="Cheng J.F."/>
            <person name="Pitluck S."/>
            <person name="Liolios K."/>
            <person name="Pagani I."/>
            <person name="Mikhailova N."/>
            <person name="Ivanova N."/>
            <person name="Mavromatis K."/>
            <person name="Pati A."/>
            <person name="Tapia R."/>
            <person name="Han C."/>
            <person name="Goodwin L."/>
            <person name="Chen A."/>
            <person name="Palaniappan K."/>
            <person name="Land M."/>
            <person name="Hauser L."/>
            <person name="Chang Y.J."/>
            <person name="Jeffries C.D."/>
            <person name="Brambilla E.M."/>
            <person name="Kopitz M."/>
            <person name="Rohde M."/>
            <person name="Goker M."/>
            <person name="Tindall B.J."/>
            <person name="Detter J.C."/>
            <person name="Woyke T."/>
            <person name="Bristow J."/>
            <person name="Eisen J.A."/>
            <person name="Markowitz V."/>
            <person name="Hugenholtz P."/>
            <person name="Klenk H.P."/>
            <person name="Kyrpides N.C."/>
        </authorList>
    </citation>
    <scope>NUCLEOTIDE SEQUENCE [LARGE SCALE GENOMIC DNA]</scope>
    <source>
        <strain evidence="3">ATCC 43766 / DSM 16922 / JCM 21250 / NBRC 16016 / NCTC 11634 / CL345/78</strain>
    </source>
</reference>
<dbReference type="OrthoDB" id="1523900at2"/>
<dbReference type="GO" id="GO:0004852">
    <property type="term" value="F:uroporphyrinogen-III synthase activity"/>
    <property type="evidence" value="ECO:0007669"/>
    <property type="project" value="InterPro"/>
</dbReference>
<dbReference type="RefSeq" id="WP_013597542.1">
    <property type="nucleotide sequence ID" value="NC_015144.1"/>
</dbReference>
<proteinExistence type="predicted"/>
<dbReference type="InterPro" id="IPR003754">
    <property type="entry name" value="4pyrrol_synth_uPrphyn_synth"/>
</dbReference>
<dbReference type="GO" id="GO:0006780">
    <property type="term" value="P:uroporphyrinogen III biosynthetic process"/>
    <property type="evidence" value="ECO:0007669"/>
    <property type="project" value="InterPro"/>
</dbReference>
<dbReference type="KEGG" id="wvi:Weevi_0431"/>
<dbReference type="GO" id="GO:0005829">
    <property type="term" value="C:cytosol"/>
    <property type="evidence" value="ECO:0007669"/>
    <property type="project" value="TreeGrafter"/>
</dbReference>
<dbReference type="Gene3D" id="3.40.50.10090">
    <property type="match status" value="2"/>
</dbReference>
<dbReference type="SUPFAM" id="SSF69618">
    <property type="entry name" value="HemD-like"/>
    <property type="match status" value="1"/>
</dbReference>